<evidence type="ECO:0000313" key="2">
    <source>
        <dbReference type="EMBL" id="EPR11936.1"/>
    </source>
</evidence>
<dbReference type="SUPFAM" id="SSF46785">
    <property type="entry name" value="Winged helix' DNA-binding domain"/>
    <property type="match status" value="1"/>
</dbReference>
<protein>
    <submittedName>
        <fullName evidence="2">PadR family transcriptional regulator</fullName>
    </submittedName>
</protein>
<organism evidence="2 3">
    <name type="scientific">Ruminiclostridium papyrosolvens C7</name>
    <dbReference type="NCBI Taxonomy" id="1330534"/>
    <lineage>
        <taxon>Bacteria</taxon>
        <taxon>Bacillati</taxon>
        <taxon>Bacillota</taxon>
        <taxon>Clostridia</taxon>
        <taxon>Eubacteriales</taxon>
        <taxon>Oscillospiraceae</taxon>
        <taxon>Ruminiclostridium</taxon>
    </lineage>
</organism>
<sequence length="111" mass="12491">MNLDKYLPLTETTLYILLSLNEPGHGYIVMQKVEELSNGKVRIAAGTMYGALENLTKQNLISILDVGDKRRKVYQITELGKMVLQQETNRLAHIVSVAEKYGYKITEGSDC</sequence>
<evidence type="ECO:0000259" key="1">
    <source>
        <dbReference type="Pfam" id="PF03551"/>
    </source>
</evidence>
<dbReference type="PANTHER" id="PTHR33169:SF13">
    <property type="entry name" value="PADR-FAMILY TRANSCRIPTIONAL REGULATOR"/>
    <property type="match status" value="1"/>
</dbReference>
<dbReference type="PANTHER" id="PTHR33169">
    <property type="entry name" value="PADR-FAMILY TRANSCRIPTIONAL REGULATOR"/>
    <property type="match status" value="1"/>
</dbReference>
<dbReference type="EMBL" id="ATAY01000031">
    <property type="protein sequence ID" value="EPR11936.1"/>
    <property type="molecule type" value="Genomic_DNA"/>
</dbReference>
<dbReference type="InterPro" id="IPR005149">
    <property type="entry name" value="Tscrpt_reg_PadR_N"/>
</dbReference>
<dbReference type="RefSeq" id="WP_020815479.1">
    <property type="nucleotide sequence ID" value="NZ_ATAY01000031.1"/>
</dbReference>
<reference evidence="2 3" key="1">
    <citation type="journal article" date="2013" name="Genome Announc.">
        <title>Draft Genome Sequence of the Cellulolytic Bacterium Clostridium papyrosolvens C7 (ATCC 700395).</title>
        <authorList>
            <person name="Zepeda V."/>
            <person name="Dassa B."/>
            <person name="Borovok I."/>
            <person name="Lamed R."/>
            <person name="Bayer E.A."/>
            <person name="Cate J.H."/>
        </authorList>
    </citation>
    <scope>NUCLEOTIDE SEQUENCE [LARGE SCALE GENOMIC DNA]</scope>
    <source>
        <strain evidence="2 3">C7</strain>
    </source>
</reference>
<evidence type="ECO:0000313" key="3">
    <source>
        <dbReference type="Proteomes" id="UP000016860"/>
    </source>
</evidence>
<dbReference type="Pfam" id="PF03551">
    <property type="entry name" value="PadR"/>
    <property type="match status" value="1"/>
</dbReference>
<dbReference type="PATRIC" id="fig|1330534.3.peg.1940"/>
<dbReference type="Gene3D" id="1.10.10.10">
    <property type="entry name" value="Winged helix-like DNA-binding domain superfamily/Winged helix DNA-binding domain"/>
    <property type="match status" value="1"/>
</dbReference>
<proteinExistence type="predicted"/>
<feature type="domain" description="Transcription regulator PadR N-terminal" evidence="1">
    <location>
        <begin position="20"/>
        <end position="85"/>
    </location>
</feature>
<dbReference type="AlphaFoldDB" id="U4R181"/>
<comment type="caution">
    <text evidence="2">The sequence shown here is derived from an EMBL/GenBank/DDBJ whole genome shotgun (WGS) entry which is preliminary data.</text>
</comment>
<accession>U4R181</accession>
<dbReference type="InterPro" id="IPR052509">
    <property type="entry name" value="Metal_resp_DNA-bind_regulator"/>
</dbReference>
<dbReference type="InterPro" id="IPR036390">
    <property type="entry name" value="WH_DNA-bd_sf"/>
</dbReference>
<name>U4R181_9FIRM</name>
<dbReference type="Proteomes" id="UP000016860">
    <property type="component" value="Unassembled WGS sequence"/>
</dbReference>
<gene>
    <name evidence="2" type="ORF">L323_09725</name>
</gene>
<dbReference type="STRING" id="1330534.L323_09725"/>
<dbReference type="OrthoDB" id="9814826at2"/>
<dbReference type="InterPro" id="IPR036388">
    <property type="entry name" value="WH-like_DNA-bd_sf"/>
</dbReference>